<dbReference type="EMBL" id="FNRV01000001">
    <property type="protein sequence ID" value="SEC34516.1"/>
    <property type="molecule type" value="Genomic_DNA"/>
</dbReference>
<dbReference type="RefSeq" id="WP_090464690.1">
    <property type="nucleotide sequence ID" value="NZ_FNRV01000001.1"/>
</dbReference>
<reference evidence="1 2" key="1">
    <citation type="submission" date="2016-10" db="EMBL/GenBank/DDBJ databases">
        <authorList>
            <person name="Varghese N."/>
            <person name="Submissions S."/>
        </authorList>
    </citation>
    <scope>NUCLEOTIDE SEQUENCE [LARGE SCALE GENOMIC DNA]</scope>
    <source>
        <strain evidence="1 2">DSM 18327</strain>
    </source>
</reference>
<accession>A0ABY0XVY7</accession>
<keyword evidence="2" id="KW-1185">Reference proteome</keyword>
<dbReference type="Proteomes" id="UP000199665">
    <property type="component" value="Unassembled WGS sequence"/>
</dbReference>
<name>A0ABY0XVY7_9PSED</name>
<proteinExistence type="predicted"/>
<gene>
    <name evidence="1" type="ORF">SAMN05216205_2091</name>
</gene>
<protein>
    <submittedName>
        <fullName evidence="1">Uncharacterized protein</fullName>
    </submittedName>
</protein>
<evidence type="ECO:0000313" key="2">
    <source>
        <dbReference type="Proteomes" id="UP000199665"/>
    </source>
</evidence>
<sequence length="166" mass="19276">MNGKADKENLVVKYVLADDFKDGSFVERGEGEALFDSFWEGVEVLTYHHRHLRVPELTGQVEYQYKFDSGRVYVRTLRYFLTSRPSNKYWYRANIDVQLESYGSQRVNSPDTMSQNAQWHAYNVGLNVVHDPVFRAGFKIRIEYDGTNNGVGERDSWGNVVDLIPR</sequence>
<comment type="caution">
    <text evidence="1">The sequence shown here is derived from an EMBL/GenBank/DDBJ whole genome shotgun (WGS) entry which is preliminary data.</text>
</comment>
<evidence type="ECO:0000313" key="1">
    <source>
        <dbReference type="EMBL" id="SEC34516.1"/>
    </source>
</evidence>
<organism evidence="1 2">
    <name type="scientific">Pseudomonas mohnii</name>
    <dbReference type="NCBI Taxonomy" id="395600"/>
    <lineage>
        <taxon>Bacteria</taxon>
        <taxon>Pseudomonadati</taxon>
        <taxon>Pseudomonadota</taxon>
        <taxon>Gammaproteobacteria</taxon>
        <taxon>Pseudomonadales</taxon>
        <taxon>Pseudomonadaceae</taxon>
        <taxon>Pseudomonas</taxon>
    </lineage>
</organism>